<sequence>MAINSASREQASYSAVPIKLFHSSPWLPNIHPWLPSPLKLIFMIVAHPTLCESQDPCSDQICFELEREIERDERDSEGKDEGN</sequence>
<organism evidence="1 2">
    <name type="scientific">Morus notabilis</name>
    <dbReference type="NCBI Taxonomy" id="981085"/>
    <lineage>
        <taxon>Eukaryota</taxon>
        <taxon>Viridiplantae</taxon>
        <taxon>Streptophyta</taxon>
        <taxon>Embryophyta</taxon>
        <taxon>Tracheophyta</taxon>
        <taxon>Spermatophyta</taxon>
        <taxon>Magnoliopsida</taxon>
        <taxon>eudicotyledons</taxon>
        <taxon>Gunneridae</taxon>
        <taxon>Pentapetalae</taxon>
        <taxon>rosids</taxon>
        <taxon>fabids</taxon>
        <taxon>Rosales</taxon>
        <taxon>Moraceae</taxon>
        <taxon>Moreae</taxon>
        <taxon>Morus</taxon>
    </lineage>
</organism>
<gene>
    <name evidence="1" type="ORF">L484_022893</name>
</gene>
<evidence type="ECO:0000313" key="1">
    <source>
        <dbReference type="EMBL" id="EXB94576.1"/>
    </source>
</evidence>
<evidence type="ECO:0000313" key="2">
    <source>
        <dbReference type="Proteomes" id="UP000030645"/>
    </source>
</evidence>
<dbReference type="Proteomes" id="UP000030645">
    <property type="component" value="Unassembled WGS sequence"/>
</dbReference>
<keyword evidence="2" id="KW-1185">Reference proteome</keyword>
<dbReference type="EMBL" id="KE345164">
    <property type="protein sequence ID" value="EXB94576.1"/>
    <property type="molecule type" value="Genomic_DNA"/>
</dbReference>
<protein>
    <submittedName>
        <fullName evidence="1">Uncharacterized protein</fullName>
    </submittedName>
</protein>
<name>W9RSV4_9ROSA</name>
<dbReference type="AlphaFoldDB" id="W9RSV4"/>
<proteinExistence type="predicted"/>
<reference evidence="2" key="1">
    <citation type="submission" date="2013-01" db="EMBL/GenBank/DDBJ databases">
        <title>Draft Genome Sequence of a Mulberry Tree, Morus notabilis C.K. Schneid.</title>
        <authorList>
            <person name="He N."/>
            <person name="Zhao S."/>
        </authorList>
    </citation>
    <scope>NUCLEOTIDE SEQUENCE</scope>
</reference>
<accession>W9RSV4</accession>